<feature type="chain" id="PRO_5034298032" evidence="6">
    <location>
        <begin position="26"/>
        <end position="160"/>
    </location>
</feature>
<evidence type="ECO:0000313" key="8">
    <source>
        <dbReference type="RefSeq" id="XP_022327586.1"/>
    </source>
</evidence>
<dbReference type="InterPro" id="IPR008993">
    <property type="entry name" value="TIMP-like_OB-fold"/>
</dbReference>
<dbReference type="InterPro" id="IPR001820">
    <property type="entry name" value="TIMP"/>
</dbReference>
<evidence type="ECO:0000256" key="3">
    <source>
        <dbReference type="PIRSR" id="PIRSR601820-1"/>
    </source>
</evidence>
<feature type="site" description="Involved in metalloproteinase-binding" evidence="4">
    <location>
        <position position="39"/>
    </location>
</feature>
<feature type="disulfide bond" evidence="5">
    <location>
        <begin position="26"/>
        <end position="92"/>
    </location>
</feature>
<evidence type="ECO:0000256" key="4">
    <source>
        <dbReference type="PIRSR" id="PIRSR601820-2"/>
    </source>
</evidence>
<accession>A0A8B8DKS3</accession>
<comment type="subcellular location">
    <subcellularLocation>
        <location evidence="1">Secreted</location>
    </subcellularLocation>
</comment>
<dbReference type="KEGG" id="cvn:111126931"/>
<evidence type="ECO:0000313" key="7">
    <source>
        <dbReference type="Proteomes" id="UP000694844"/>
    </source>
</evidence>
<keyword evidence="3" id="KW-0479">Metal-binding</keyword>
<keyword evidence="7" id="KW-1185">Reference proteome</keyword>
<evidence type="ECO:0000256" key="5">
    <source>
        <dbReference type="PIRSR" id="PIRSR601820-3"/>
    </source>
</evidence>
<feature type="site" description="Involved in metalloproteinase-binding" evidence="4">
    <location>
        <position position="57"/>
    </location>
</feature>
<dbReference type="RefSeq" id="XP_022327586.1">
    <property type="nucleotide sequence ID" value="XM_022471878.1"/>
</dbReference>
<dbReference type="AlphaFoldDB" id="A0A8B8DKS3"/>
<feature type="binding site" evidence="3">
    <location>
        <position position="26"/>
    </location>
    <ligand>
        <name>Zn(2+)</name>
        <dbReference type="ChEBI" id="CHEBI:29105"/>
        <note>ligand shared with metalloproteinase partner</note>
    </ligand>
</feature>
<keyword evidence="3" id="KW-0862">Zinc</keyword>
<dbReference type="Pfam" id="PF00965">
    <property type="entry name" value="TIMP"/>
    <property type="match status" value="1"/>
</dbReference>
<name>A0A8B8DKS3_CRAVI</name>
<feature type="disulfide bond" evidence="5">
    <location>
        <begin position="28"/>
        <end position="119"/>
    </location>
</feature>
<protein>
    <submittedName>
        <fullName evidence="8">Uncharacterized shell protein 1-like</fullName>
    </submittedName>
</protein>
<dbReference type="GO" id="GO:0008191">
    <property type="term" value="F:metalloendopeptidase inhibitor activity"/>
    <property type="evidence" value="ECO:0007669"/>
    <property type="project" value="InterPro"/>
</dbReference>
<gene>
    <name evidence="8" type="primary">LOC111126931</name>
</gene>
<evidence type="ECO:0000256" key="6">
    <source>
        <dbReference type="SAM" id="SignalP"/>
    </source>
</evidence>
<reference evidence="8" key="1">
    <citation type="submission" date="2025-08" db="UniProtKB">
        <authorList>
            <consortium name="RefSeq"/>
        </authorList>
    </citation>
    <scope>IDENTIFICATION</scope>
    <source>
        <tissue evidence="8">Whole sample</tissue>
    </source>
</reference>
<dbReference type="SUPFAM" id="SSF50242">
    <property type="entry name" value="TIMP-like"/>
    <property type="match status" value="1"/>
</dbReference>
<dbReference type="Proteomes" id="UP000694844">
    <property type="component" value="Chromosome 3"/>
</dbReference>
<evidence type="ECO:0000256" key="2">
    <source>
        <dbReference type="ARBA" id="ARBA00022525"/>
    </source>
</evidence>
<dbReference type="GO" id="GO:0005576">
    <property type="term" value="C:extracellular region"/>
    <property type="evidence" value="ECO:0007669"/>
    <property type="project" value="UniProtKB-SubCell"/>
</dbReference>
<sequence length="160" mass="18089">MRKVLSVNILPVIATLFYIISSTESCICPTMTREQQFCNSDFSLVGKPVGKFLTDNKNSTVHVIQVRLFNHLPLNAGPHYIELESPISELECGIQLEIGHNYVFNAVFLGGIRGKINRCGWNEKWAQVPETLKRPLLLNSIPCPETIHPAEIDAFIDYYQ</sequence>
<keyword evidence="5" id="KW-1015">Disulfide bond</keyword>
<dbReference type="GeneID" id="111126931"/>
<evidence type="ECO:0000256" key="1">
    <source>
        <dbReference type="ARBA" id="ARBA00004613"/>
    </source>
</evidence>
<keyword evidence="6" id="KW-0732">Signal</keyword>
<keyword evidence="2" id="KW-0964">Secreted</keyword>
<dbReference type="GO" id="GO:0046872">
    <property type="term" value="F:metal ion binding"/>
    <property type="evidence" value="ECO:0007669"/>
    <property type="project" value="UniProtKB-KW"/>
</dbReference>
<proteinExistence type="predicted"/>
<organism evidence="7 8">
    <name type="scientific">Crassostrea virginica</name>
    <name type="common">Eastern oyster</name>
    <dbReference type="NCBI Taxonomy" id="6565"/>
    <lineage>
        <taxon>Eukaryota</taxon>
        <taxon>Metazoa</taxon>
        <taxon>Spiralia</taxon>
        <taxon>Lophotrochozoa</taxon>
        <taxon>Mollusca</taxon>
        <taxon>Bivalvia</taxon>
        <taxon>Autobranchia</taxon>
        <taxon>Pteriomorphia</taxon>
        <taxon>Ostreida</taxon>
        <taxon>Ostreoidea</taxon>
        <taxon>Ostreidae</taxon>
        <taxon>Crassostrea</taxon>
    </lineage>
</organism>
<feature type="signal peptide" evidence="6">
    <location>
        <begin position="1"/>
        <end position="25"/>
    </location>
</feature>
<dbReference type="Gene3D" id="2.40.50.120">
    <property type="match status" value="1"/>
</dbReference>